<dbReference type="VEuPathDB" id="FungiDB:SMAC_01527"/>
<feature type="region of interest" description="Disordered" evidence="1">
    <location>
        <begin position="1"/>
        <end position="59"/>
    </location>
</feature>
<organism evidence="2 3">
    <name type="scientific">Sordaria macrospora</name>
    <dbReference type="NCBI Taxonomy" id="5147"/>
    <lineage>
        <taxon>Eukaryota</taxon>
        <taxon>Fungi</taxon>
        <taxon>Dikarya</taxon>
        <taxon>Ascomycota</taxon>
        <taxon>Pezizomycotina</taxon>
        <taxon>Sordariomycetes</taxon>
        <taxon>Sordariomycetidae</taxon>
        <taxon>Sordariales</taxon>
        <taxon>Sordariaceae</taxon>
        <taxon>Sordaria</taxon>
    </lineage>
</organism>
<dbReference type="AlphaFoldDB" id="A0A8S8ZX35"/>
<feature type="region of interest" description="Disordered" evidence="1">
    <location>
        <begin position="754"/>
        <end position="833"/>
    </location>
</feature>
<feature type="compositionally biased region" description="Polar residues" evidence="1">
    <location>
        <begin position="786"/>
        <end position="799"/>
    </location>
</feature>
<feature type="compositionally biased region" description="Pro residues" evidence="1">
    <location>
        <begin position="47"/>
        <end position="56"/>
    </location>
</feature>
<protein>
    <submittedName>
        <fullName evidence="2">Uncharacterized protein</fullName>
    </submittedName>
</protein>
<accession>A0A8S8ZX35</accession>
<dbReference type="EMBL" id="NMPR01000013">
    <property type="protein sequence ID" value="KAA8635364.1"/>
    <property type="molecule type" value="Genomic_DNA"/>
</dbReference>
<feature type="region of interest" description="Disordered" evidence="1">
    <location>
        <begin position="949"/>
        <end position="968"/>
    </location>
</feature>
<evidence type="ECO:0000256" key="1">
    <source>
        <dbReference type="SAM" id="MobiDB-lite"/>
    </source>
</evidence>
<dbReference type="Proteomes" id="UP000433876">
    <property type="component" value="Unassembled WGS sequence"/>
</dbReference>
<comment type="caution">
    <text evidence="2">The sequence shown here is derived from an EMBL/GenBank/DDBJ whole genome shotgun (WGS) entry which is preliminary data.</text>
</comment>
<evidence type="ECO:0000313" key="2">
    <source>
        <dbReference type="EMBL" id="KAA8635364.1"/>
    </source>
</evidence>
<evidence type="ECO:0000313" key="3">
    <source>
        <dbReference type="Proteomes" id="UP000433876"/>
    </source>
</evidence>
<gene>
    <name evidence="2" type="ORF">SMACR_01527</name>
</gene>
<name>A0A8S8ZX35_SORMA</name>
<proteinExistence type="predicted"/>
<reference evidence="2 3" key="1">
    <citation type="submission" date="2017-07" db="EMBL/GenBank/DDBJ databases">
        <title>Genome sequence of the Sordaria macrospora wild type strain R19027.</title>
        <authorList>
            <person name="Nowrousian M."/>
            <person name="Teichert I."/>
            <person name="Kueck U."/>
        </authorList>
    </citation>
    <scope>NUCLEOTIDE SEQUENCE [LARGE SCALE GENOMIC DNA]</scope>
    <source>
        <strain evidence="2 3">R19027</strain>
        <tissue evidence="2">Mycelium</tissue>
    </source>
</reference>
<feature type="compositionally biased region" description="Acidic residues" evidence="1">
    <location>
        <begin position="953"/>
        <end position="968"/>
    </location>
</feature>
<feature type="compositionally biased region" description="Basic and acidic residues" evidence="1">
    <location>
        <begin position="800"/>
        <end position="822"/>
    </location>
</feature>
<sequence length="968" mass="109736">MADPPLLAAAPAGDAHSDVSQMHNPTRSKNAKSTPIDAATQTDDIPFNPPSRPPRTIPHRSPFFGVFRTAYEKADASLVSESLLSWPEKYGHAEPPAILFGPPGTAGTEFTSLHHLDHDTARRVEVVRRGARAAGWDVFFASVRAAWSGPSISKLHSNAQHWPVHNAESALFEHLDRREVDSSWFDVELMSVYDLDGEPVVPPWVCSFNPPRPSMLNSIKGLIHEELFCTCPDEQTMPNFASQYLEQKWIHQFWHADTILLLPQAQSPAILSSSAAVNSPIGNDVVSHIAQYFVGLALQPTAGFPDADLTVHNARVAVDMVYRVMDTAVLGPVNADTIMTPSVKAHILKFAGEQRDYPLFLRACTLQARLDSAPDQQLFIPSLDSLAKRRSLMNFWSPHLRECLTQVILSYQNLHDRVEFVLALPKQITGQSILSHLPVSSWLKPLLIPDDLRTPLLCSSKDGCALGKAALSFDNESSIVTELVTNILNQMQLPTEPMPWIAAFIESIHLKIDWVTRRRLCQSFLKFDHFFTSHHIPRYVSAWSSADINIIGFLLYLARQVDIKLYKVWIADLRRSVKQWDDIYKNGMVSFFSSVYGVVSKASLLDSLCTDLLKQYYRMFMRPPQAHLSGHQDLSRTPSRPVDPTDSIAMEGYRFLVDASQETARFRWTALERDLAKWLWKDTGVQVTLDLSTLPPTLMVKKLSTSSDEWLKRRKAAANSCKDLEKIRHAKMEQFPNSQPPYLVDWSFADGTGPDPAWVLEDDPAIPPPETPNTPRRRVLDRAVSPGSSPTFASPASSEVNERDESIRDDTYGVPLDEKPDDQPSPDTTELTKEEAFKTLSYDEFMIRRHKMELRDEWEKIREEDEEDLKELYVLLGRRKGLPRKAYITEEVLQLAQNPSEGLVTDHRRHWLTTSWVGRLWEHRKGIRLITPADDPLFQHSKYGIKRKRGMGYDEDEDEDEDDVHPVW</sequence>
<feature type="compositionally biased region" description="Low complexity" evidence="1">
    <location>
        <begin position="1"/>
        <end position="14"/>
    </location>
</feature>
<feature type="compositionally biased region" description="Polar residues" evidence="1">
    <location>
        <begin position="18"/>
        <end position="43"/>
    </location>
</feature>